<reference evidence="3" key="2">
    <citation type="submission" date="2020-05" db="UniProtKB">
        <authorList>
            <consortium name="EnsemblMetazoa"/>
        </authorList>
    </citation>
    <scope>IDENTIFICATION</scope>
    <source>
        <strain evidence="3">FAR1</strain>
    </source>
</reference>
<evidence type="ECO:0000259" key="2">
    <source>
        <dbReference type="PROSITE" id="PS50802"/>
    </source>
</evidence>
<sequence>MDNNSAAGRGSCRQNSRQSRSFGEGCRETPDLHDKYLESLGLFRKHTSPDASCLFRAVSEQRYDVQLHHERIRRECVAYMRENRSLFEKEIKWDFDLYMEKMMQPDTYGTLLELKALAMRHKADVQLYKPNSDGIWVVQKYDHYRVWNLFVDRDNHFDSVYSLGYIQLAAICQAISYVVLYKKVMRLPDIEFAVERMLYDPEGNKMMYSNEYGGLFAYMADGRRIQMQSAAGTCCVLKYPNLCHFHNLDDYDLIQRFFNVYGVEEGCRKYLGNNFREGLRKSDPLLPKAVMSCVRQLLDMNITPIPYKVAKALAPNIYRNVEYDVWLEGYSDNREIKVHPSTRSYRTATGTLRNPLCSSAEKFIHPRKIIDQCLMHLKQLYTGTVYNPAFFAPQTATEQEQIVPDSFAPPTTEPIPHVTVEGNVGGPFAPPQSEAQSVPFPDPIPMPEGGMCYIYLPRTTQQPLYPSVFRNPIIVPEAMAFTEPPPPIPEPVPQQDNIAMGARQHLFLTPPPPYYQHLQQGPSGTPYPPPHLYQQPNGINLVNEPMGQVPLRPPPCPQLHQPQNYAMGFRYPPTPLQHHQTPLNPYAPPFEIGRSSQLVQPELGYPFPPPTSPPQPNLANNPGFGHFSSN</sequence>
<reference evidence="4" key="1">
    <citation type="submission" date="2014-01" db="EMBL/GenBank/DDBJ databases">
        <title>The Genome Sequence of Anopheles farauti FAR1 (V2).</title>
        <authorList>
            <consortium name="The Broad Institute Genomics Platform"/>
            <person name="Neafsey D.E."/>
            <person name="Besansky N."/>
            <person name="Howell P."/>
            <person name="Walton C."/>
            <person name="Young S.K."/>
            <person name="Zeng Q."/>
            <person name="Gargeya S."/>
            <person name="Fitzgerald M."/>
            <person name="Haas B."/>
            <person name="Abouelleil A."/>
            <person name="Allen A.W."/>
            <person name="Alvarado L."/>
            <person name="Arachchi H.M."/>
            <person name="Berlin A.M."/>
            <person name="Chapman S.B."/>
            <person name="Gainer-Dewar J."/>
            <person name="Goldberg J."/>
            <person name="Griggs A."/>
            <person name="Gujja S."/>
            <person name="Hansen M."/>
            <person name="Howarth C."/>
            <person name="Imamovic A."/>
            <person name="Ireland A."/>
            <person name="Larimer J."/>
            <person name="McCowan C."/>
            <person name="Murphy C."/>
            <person name="Pearson M."/>
            <person name="Poon T.W."/>
            <person name="Priest M."/>
            <person name="Roberts A."/>
            <person name="Saif S."/>
            <person name="Shea T."/>
            <person name="Sisk P."/>
            <person name="Sykes S."/>
            <person name="Wortman J."/>
            <person name="Nusbaum C."/>
            <person name="Birren B."/>
        </authorList>
    </citation>
    <scope>NUCLEOTIDE SEQUENCE [LARGE SCALE GENOMIC DNA]</scope>
    <source>
        <strain evidence="4">FAR1</strain>
    </source>
</reference>
<dbReference type="SUPFAM" id="SSF54001">
    <property type="entry name" value="Cysteine proteinases"/>
    <property type="match status" value="1"/>
</dbReference>
<dbReference type="EnsemblMetazoa" id="AFAF010955-RA">
    <property type="protein sequence ID" value="AFAF010955-PA"/>
    <property type="gene ID" value="AFAF010955"/>
</dbReference>
<dbReference type="EMBL" id="AXCN02001448">
    <property type="status" value="NOT_ANNOTATED_CDS"/>
    <property type="molecule type" value="Genomic_DNA"/>
</dbReference>
<protein>
    <recommendedName>
        <fullName evidence="2">OTU domain-containing protein</fullName>
    </recommendedName>
</protein>
<keyword evidence="4" id="KW-1185">Reference proteome</keyword>
<dbReference type="PROSITE" id="PS50802">
    <property type="entry name" value="OTU"/>
    <property type="match status" value="1"/>
</dbReference>
<evidence type="ECO:0000313" key="3">
    <source>
        <dbReference type="EnsemblMetazoa" id="AFAF010955-PA"/>
    </source>
</evidence>
<dbReference type="InterPro" id="IPR003323">
    <property type="entry name" value="OTU_dom"/>
</dbReference>
<dbReference type="VEuPathDB" id="VectorBase:AFAF010955"/>
<evidence type="ECO:0000313" key="4">
    <source>
        <dbReference type="Proteomes" id="UP000075886"/>
    </source>
</evidence>
<dbReference type="GO" id="GO:0061578">
    <property type="term" value="F:K63-linked deubiquitinase activity"/>
    <property type="evidence" value="ECO:0007669"/>
    <property type="project" value="TreeGrafter"/>
</dbReference>
<proteinExistence type="predicted"/>
<dbReference type="Proteomes" id="UP000075886">
    <property type="component" value="Unassembled WGS sequence"/>
</dbReference>
<feature type="domain" description="OTU" evidence="2">
    <location>
        <begin position="42"/>
        <end position="163"/>
    </location>
</feature>
<dbReference type="PANTHER" id="PTHR12419">
    <property type="entry name" value="OTU DOMAIN CONTAINING PROTEIN"/>
    <property type="match status" value="1"/>
</dbReference>
<dbReference type="PANTHER" id="PTHR12419:SF115">
    <property type="entry name" value="PROTEIN OVARIAN TUMOR LOCUS-RELATED"/>
    <property type="match status" value="1"/>
</dbReference>
<feature type="compositionally biased region" description="Polar residues" evidence="1">
    <location>
        <begin position="1"/>
        <end position="21"/>
    </location>
</feature>
<dbReference type="AlphaFoldDB" id="A0A182QIM3"/>
<dbReference type="InterPro" id="IPR049769">
    <property type="entry name" value="OTU_OTU"/>
</dbReference>
<dbReference type="Pfam" id="PF02338">
    <property type="entry name" value="OTU"/>
    <property type="match status" value="1"/>
</dbReference>
<dbReference type="STRING" id="69004.A0A182QIM3"/>
<feature type="region of interest" description="Disordered" evidence="1">
    <location>
        <begin position="1"/>
        <end position="26"/>
    </location>
</feature>
<dbReference type="Gene3D" id="3.90.70.80">
    <property type="match status" value="1"/>
</dbReference>
<dbReference type="InterPro" id="IPR050704">
    <property type="entry name" value="Peptidase_C85-like"/>
</dbReference>
<accession>A0A182QIM3</accession>
<organism evidence="3 4">
    <name type="scientific">Anopheles farauti</name>
    <dbReference type="NCBI Taxonomy" id="69004"/>
    <lineage>
        <taxon>Eukaryota</taxon>
        <taxon>Metazoa</taxon>
        <taxon>Ecdysozoa</taxon>
        <taxon>Arthropoda</taxon>
        <taxon>Hexapoda</taxon>
        <taxon>Insecta</taxon>
        <taxon>Pterygota</taxon>
        <taxon>Neoptera</taxon>
        <taxon>Endopterygota</taxon>
        <taxon>Diptera</taxon>
        <taxon>Nematocera</taxon>
        <taxon>Culicoidea</taxon>
        <taxon>Culicidae</taxon>
        <taxon>Anophelinae</taxon>
        <taxon>Anopheles</taxon>
    </lineage>
</organism>
<dbReference type="CDD" id="cd22753">
    <property type="entry name" value="OTU_ALG13-like"/>
    <property type="match status" value="1"/>
</dbReference>
<evidence type="ECO:0000256" key="1">
    <source>
        <dbReference type="SAM" id="MobiDB-lite"/>
    </source>
</evidence>
<dbReference type="InterPro" id="IPR038765">
    <property type="entry name" value="Papain-like_cys_pep_sf"/>
</dbReference>
<feature type="region of interest" description="Disordered" evidence="1">
    <location>
        <begin position="595"/>
        <end position="630"/>
    </location>
</feature>
<name>A0A182QIM3_9DIPT</name>
<feature type="compositionally biased region" description="Pro residues" evidence="1">
    <location>
        <begin position="606"/>
        <end position="616"/>
    </location>
</feature>